<feature type="region of interest" description="Disordered" evidence="1">
    <location>
        <begin position="1"/>
        <end position="135"/>
    </location>
</feature>
<reference evidence="2" key="2">
    <citation type="submission" date="2010-05" db="EMBL/GenBank/DDBJ databases">
        <title>The Genome Sequence of Magnaporthe poae strain ATCC 64411.</title>
        <authorList>
            <consortium name="The Broad Institute Genome Sequencing Platform"/>
            <consortium name="Broad Institute Genome Sequencing Center for Infectious Disease"/>
            <person name="Ma L.-J."/>
            <person name="Dead R."/>
            <person name="Young S."/>
            <person name="Zeng Q."/>
            <person name="Koehrsen M."/>
            <person name="Alvarado L."/>
            <person name="Berlin A."/>
            <person name="Chapman S.B."/>
            <person name="Chen Z."/>
            <person name="Freedman E."/>
            <person name="Gellesch M."/>
            <person name="Goldberg J."/>
            <person name="Griggs A."/>
            <person name="Gujja S."/>
            <person name="Heilman E.R."/>
            <person name="Heiman D."/>
            <person name="Hepburn T."/>
            <person name="Howarth C."/>
            <person name="Jen D."/>
            <person name="Larson L."/>
            <person name="Mehta T."/>
            <person name="Neiman D."/>
            <person name="Pearson M."/>
            <person name="Roberts A."/>
            <person name="Saif S."/>
            <person name="Shea T."/>
            <person name="Shenoy N."/>
            <person name="Sisk P."/>
            <person name="Stolte C."/>
            <person name="Sykes S."/>
            <person name="Walk T."/>
            <person name="White J."/>
            <person name="Yandava C."/>
            <person name="Haas B."/>
            <person name="Nusbaum C."/>
            <person name="Birren B."/>
        </authorList>
    </citation>
    <scope>NUCLEOTIDE SEQUENCE</scope>
    <source>
        <strain evidence="2">ATCC 64411</strain>
    </source>
</reference>
<reference evidence="3" key="5">
    <citation type="submission" date="2015-06" db="UniProtKB">
        <authorList>
            <consortium name="EnsemblFungi"/>
        </authorList>
    </citation>
    <scope>IDENTIFICATION</scope>
    <source>
        <strain evidence="3">ATCC 64411</strain>
    </source>
</reference>
<keyword evidence="4" id="KW-1185">Reference proteome</keyword>
<reference evidence="4" key="1">
    <citation type="submission" date="2010-05" db="EMBL/GenBank/DDBJ databases">
        <title>The genome sequence of Magnaporthe poae strain ATCC 64411.</title>
        <authorList>
            <person name="Ma L.-J."/>
            <person name="Dead R."/>
            <person name="Young S."/>
            <person name="Zeng Q."/>
            <person name="Koehrsen M."/>
            <person name="Alvarado L."/>
            <person name="Berlin A."/>
            <person name="Chapman S.B."/>
            <person name="Chen Z."/>
            <person name="Freedman E."/>
            <person name="Gellesch M."/>
            <person name="Goldberg J."/>
            <person name="Griggs A."/>
            <person name="Gujja S."/>
            <person name="Heilman E.R."/>
            <person name="Heiman D."/>
            <person name="Hepburn T."/>
            <person name="Howarth C."/>
            <person name="Jen D."/>
            <person name="Larson L."/>
            <person name="Mehta T."/>
            <person name="Neiman D."/>
            <person name="Pearson M."/>
            <person name="Roberts A."/>
            <person name="Saif S."/>
            <person name="Shea T."/>
            <person name="Shenoy N."/>
            <person name="Sisk P."/>
            <person name="Stolte C."/>
            <person name="Sykes S."/>
            <person name="Walk T."/>
            <person name="White J."/>
            <person name="Yandava C."/>
            <person name="Haas B."/>
            <person name="Nusbaum C."/>
            <person name="Birren B."/>
        </authorList>
    </citation>
    <scope>NUCLEOTIDE SEQUENCE [LARGE SCALE GENOMIC DNA]</scope>
    <source>
        <strain evidence="4">ATCC 64411 / 73-15</strain>
    </source>
</reference>
<dbReference type="VEuPathDB" id="FungiDB:MAPG_04161"/>
<dbReference type="Proteomes" id="UP000011715">
    <property type="component" value="Unassembled WGS sequence"/>
</dbReference>
<feature type="compositionally biased region" description="Basic and acidic residues" evidence="1">
    <location>
        <begin position="126"/>
        <end position="135"/>
    </location>
</feature>
<dbReference type="OrthoDB" id="3260716at2759"/>
<dbReference type="EMBL" id="GL876968">
    <property type="protein sequence ID" value="KLU85130.1"/>
    <property type="molecule type" value="Genomic_DNA"/>
</dbReference>
<protein>
    <submittedName>
        <fullName evidence="2 3">Uncharacterized protein</fullName>
    </submittedName>
</protein>
<reference evidence="2" key="3">
    <citation type="submission" date="2011-03" db="EMBL/GenBank/DDBJ databases">
        <title>Annotation of Magnaporthe poae ATCC 64411.</title>
        <authorList>
            <person name="Ma L.-J."/>
            <person name="Dead R."/>
            <person name="Young S.K."/>
            <person name="Zeng Q."/>
            <person name="Gargeya S."/>
            <person name="Fitzgerald M."/>
            <person name="Haas B."/>
            <person name="Abouelleil A."/>
            <person name="Alvarado L."/>
            <person name="Arachchi H.M."/>
            <person name="Berlin A."/>
            <person name="Brown A."/>
            <person name="Chapman S.B."/>
            <person name="Chen Z."/>
            <person name="Dunbar C."/>
            <person name="Freedman E."/>
            <person name="Gearin G."/>
            <person name="Gellesch M."/>
            <person name="Goldberg J."/>
            <person name="Griggs A."/>
            <person name="Gujja S."/>
            <person name="Heiman D."/>
            <person name="Howarth C."/>
            <person name="Larson L."/>
            <person name="Lui A."/>
            <person name="MacDonald P.J.P."/>
            <person name="Mehta T."/>
            <person name="Montmayeur A."/>
            <person name="Murphy C."/>
            <person name="Neiman D."/>
            <person name="Pearson M."/>
            <person name="Priest M."/>
            <person name="Roberts A."/>
            <person name="Saif S."/>
            <person name="Shea T."/>
            <person name="Shenoy N."/>
            <person name="Sisk P."/>
            <person name="Stolte C."/>
            <person name="Sykes S."/>
            <person name="Yandava C."/>
            <person name="Wortman J."/>
            <person name="Nusbaum C."/>
            <person name="Birren B."/>
        </authorList>
    </citation>
    <scope>NUCLEOTIDE SEQUENCE</scope>
    <source>
        <strain evidence="2">ATCC 64411</strain>
    </source>
</reference>
<evidence type="ECO:0000313" key="4">
    <source>
        <dbReference type="Proteomes" id="UP000011715"/>
    </source>
</evidence>
<reference evidence="3" key="4">
    <citation type="journal article" date="2015" name="G3 (Bethesda)">
        <title>Genome sequences of three phytopathogenic species of the Magnaporthaceae family of fungi.</title>
        <authorList>
            <person name="Okagaki L.H."/>
            <person name="Nunes C.C."/>
            <person name="Sailsbery J."/>
            <person name="Clay B."/>
            <person name="Brown D."/>
            <person name="John T."/>
            <person name="Oh Y."/>
            <person name="Young N."/>
            <person name="Fitzgerald M."/>
            <person name="Haas B.J."/>
            <person name="Zeng Q."/>
            <person name="Young S."/>
            <person name="Adiconis X."/>
            <person name="Fan L."/>
            <person name="Levin J.Z."/>
            <person name="Mitchell T.K."/>
            <person name="Okubara P.A."/>
            <person name="Farman M.L."/>
            <person name="Kohn L.M."/>
            <person name="Birren B."/>
            <person name="Ma L.-J."/>
            <person name="Dean R.A."/>
        </authorList>
    </citation>
    <scope>NUCLEOTIDE SEQUENCE</scope>
    <source>
        <strain evidence="3">ATCC 64411 / 73-15</strain>
    </source>
</reference>
<proteinExistence type="predicted"/>
<sequence length="135" mass="14111">MSGQGNVEAEFHARRPGTNKPLETSGHAMGTQVGKSGVPEFHAETHPPGTAPPSKTYQPAPDSDPSVLRKANNLADPLGMPGATSQSVHNATEHGMTEPGQTTRKLRGPHDDRTGLEGEAGGSEGNEGKERQQQG</sequence>
<evidence type="ECO:0000313" key="3">
    <source>
        <dbReference type="EnsemblFungi" id="MAPG_04161T0"/>
    </source>
</evidence>
<organism evidence="3 4">
    <name type="scientific">Magnaporthiopsis poae (strain ATCC 64411 / 73-15)</name>
    <name type="common">Kentucky bluegrass fungus</name>
    <name type="synonym">Magnaporthe poae</name>
    <dbReference type="NCBI Taxonomy" id="644358"/>
    <lineage>
        <taxon>Eukaryota</taxon>
        <taxon>Fungi</taxon>
        <taxon>Dikarya</taxon>
        <taxon>Ascomycota</taxon>
        <taxon>Pezizomycotina</taxon>
        <taxon>Sordariomycetes</taxon>
        <taxon>Sordariomycetidae</taxon>
        <taxon>Magnaporthales</taxon>
        <taxon>Magnaporthaceae</taxon>
        <taxon>Magnaporthiopsis</taxon>
    </lineage>
</organism>
<name>A0A0C4DVZ3_MAGP6</name>
<dbReference type="AlphaFoldDB" id="A0A0C4DVZ3"/>
<accession>A0A0C4DVZ3</accession>
<evidence type="ECO:0000313" key="2">
    <source>
        <dbReference type="EMBL" id="KLU85130.1"/>
    </source>
</evidence>
<dbReference type="eggNOG" id="ENOG502S685">
    <property type="taxonomic scope" value="Eukaryota"/>
</dbReference>
<evidence type="ECO:0000256" key="1">
    <source>
        <dbReference type="SAM" id="MobiDB-lite"/>
    </source>
</evidence>
<dbReference type="EnsemblFungi" id="MAPG_04161T0">
    <property type="protein sequence ID" value="MAPG_04161T0"/>
    <property type="gene ID" value="MAPG_04161"/>
</dbReference>
<gene>
    <name evidence="2" type="ORF">MAPG_04161</name>
</gene>
<dbReference type="EMBL" id="ADBL01000986">
    <property type="status" value="NOT_ANNOTATED_CDS"/>
    <property type="molecule type" value="Genomic_DNA"/>
</dbReference>